<sequence length="72" mass="8004">MKGRKNAYKAMSLYSAVLAQLTGSILIGIFAGRWLDEKWKTEPLFLIIGLLLGLTAGIFSMLKTVNHFNSED</sequence>
<dbReference type="EMBL" id="MAYT01000012">
    <property type="protein sequence ID" value="OCA88844.1"/>
    <property type="molecule type" value="Genomic_DNA"/>
</dbReference>
<proteinExistence type="predicted"/>
<dbReference type="Pfam" id="PF09527">
    <property type="entry name" value="ATPase_gene1"/>
    <property type="match status" value="1"/>
</dbReference>
<dbReference type="Proteomes" id="UP000092578">
    <property type="component" value="Unassembled WGS sequence"/>
</dbReference>
<keyword evidence="3" id="KW-1185">Reference proteome</keyword>
<dbReference type="RefSeq" id="WP_065410160.1">
    <property type="nucleotide sequence ID" value="NZ_MAYT01000012.1"/>
</dbReference>
<organism evidence="2 3">
    <name type="scientific">Pseudobacillus wudalianchiensis</name>
    <dbReference type="NCBI Taxonomy" id="1743143"/>
    <lineage>
        <taxon>Bacteria</taxon>
        <taxon>Bacillati</taxon>
        <taxon>Bacillota</taxon>
        <taxon>Bacilli</taxon>
        <taxon>Bacillales</taxon>
        <taxon>Bacillaceae</taxon>
        <taxon>Pseudobacillus</taxon>
    </lineage>
</organism>
<keyword evidence="1" id="KW-1133">Transmembrane helix</keyword>
<comment type="caution">
    <text evidence="2">The sequence shown here is derived from an EMBL/GenBank/DDBJ whole genome shotgun (WGS) entry which is preliminary data.</text>
</comment>
<reference evidence="3" key="1">
    <citation type="submission" date="2016-05" db="EMBL/GenBank/DDBJ databases">
        <authorList>
            <person name="Liu B."/>
            <person name="Wang J."/>
            <person name="Zhu Y."/>
            <person name="Liu G."/>
            <person name="Chen Q."/>
            <person name="Chen Z."/>
            <person name="Lan J."/>
            <person name="Che J."/>
            <person name="Ge C."/>
            <person name="Shi H."/>
            <person name="Pan Z."/>
            <person name="Liu X."/>
        </authorList>
    </citation>
    <scope>NUCLEOTIDE SEQUENCE [LARGE SCALE GENOMIC DNA]</scope>
    <source>
        <strain evidence="3">FJAT-27215</strain>
    </source>
</reference>
<gene>
    <name evidence="2" type="ORF">A8F95_05235</name>
</gene>
<keyword evidence="1" id="KW-0812">Transmembrane</keyword>
<dbReference type="InterPro" id="IPR032820">
    <property type="entry name" value="ATPase_put"/>
</dbReference>
<accession>A0A1B9AYE1</accession>
<keyword evidence="1" id="KW-0472">Membrane</keyword>
<evidence type="ECO:0000256" key="1">
    <source>
        <dbReference type="SAM" id="Phobius"/>
    </source>
</evidence>
<evidence type="ECO:0000313" key="2">
    <source>
        <dbReference type="EMBL" id="OCA88844.1"/>
    </source>
</evidence>
<dbReference type="AlphaFoldDB" id="A0A1B9AYE1"/>
<feature type="transmembrane region" description="Helical" evidence="1">
    <location>
        <begin position="44"/>
        <end position="62"/>
    </location>
</feature>
<evidence type="ECO:0000313" key="3">
    <source>
        <dbReference type="Proteomes" id="UP000092578"/>
    </source>
</evidence>
<feature type="transmembrane region" description="Helical" evidence="1">
    <location>
        <begin position="12"/>
        <end position="32"/>
    </location>
</feature>
<name>A0A1B9AYE1_9BACI</name>
<protein>
    <submittedName>
        <fullName evidence="2">Uncharacterized protein</fullName>
    </submittedName>
</protein>